<dbReference type="PANTHER" id="PTHR31672">
    <property type="entry name" value="BNACNNG10540D PROTEIN"/>
    <property type="match status" value="1"/>
</dbReference>
<dbReference type="SMART" id="SM00256">
    <property type="entry name" value="FBOX"/>
    <property type="match status" value="1"/>
</dbReference>
<gene>
    <name evidence="2" type="ORF">LTRI10_LOCUS49072</name>
</gene>
<dbReference type="Gene3D" id="1.20.1280.50">
    <property type="match status" value="1"/>
</dbReference>
<evidence type="ECO:0000313" key="3">
    <source>
        <dbReference type="Proteomes" id="UP001497516"/>
    </source>
</evidence>
<dbReference type="PROSITE" id="PS50181">
    <property type="entry name" value="FBOX"/>
    <property type="match status" value="1"/>
</dbReference>
<keyword evidence="3" id="KW-1185">Reference proteome</keyword>
<proteinExistence type="predicted"/>
<name>A0AAV2GH55_9ROSI</name>
<dbReference type="Pfam" id="PF00646">
    <property type="entry name" value="F-box"/>
    <property type="match status" value="1"/>
</dbReference>
<evidence type="ECO:0000313" key="2">
    <source>
        <dbReference type="EMBL" id="CAL1409587.1"/>
    </source>
</evidence>
<sequence>MAAATTMMSLPSDTVIEILTRLPSATAVARCRCVSASWRTLLSDPDFLLKIFLFDGTRCGGGDRNKTIMIIRLLNAKTVPVYSLRSADAPMASLYVAPIPLYPTAMGSPWATGSPWPGTARESSASPSTSDFKVVRVRTDADHRYTDVYSLREGSWGQESKHEGMGLNYLGLGPNEVEQPIVESKGGRCYQWHWEKRNVRARILCYDLTREALSVGYVTGPKPGCRRVRSMSISKGFLVAITDDDDGGGSGFEVWVAMGFGESSSPSSLLKVFDVVPQLGPEFRNWVPSWVAWADNKCFYLFRDVRYNYRYDRADDHATLLGAFDLKTGRARDFGVRSGWSEVRSVTTYVGSEISLSSFD</sequence>
<dbReference type="InterPro" id="IPR050796">
    <property type="entry name" value="SCF_F-box_component"/>
</dbReference>
<dbReference type="InterPro" id="IPR001810">
    <property type="entry name" value="F-box_dom"/>
</dbReference>
<dbReference type="InterPro" id="IPR036047">
    <property type="entry name" value="F-box-like_dom_sf"/>
</dbReference>
<dbReference type="SUPFAM" id="SSF81383">
    <property type="entry name" value="F-box domain"/>
    <property type="match status" value="1"/>
</dbReference>
<organism evidence="2 3">
    <name type="scientific">Linum trigynum</name>
    <dbReference type="NCBI Taxonomy" id="586398"/>
    <lineage>
        <taxon>Eukaryota</taxon>
        <taxon>Viridiplantae</taxon>
        <taxon>Streptophyta</taxon>
        <taxon>Embryophyta</taxon>
        <taxon>Tracheophyta</taxon>
        <taxon>Spermatophyta</taxon>
        <taxon>Magnoliopsida</taxon>
        <taxon>eudicotyledons</taxon>
        <taxon>Gunneridae</taxon>
        <taxon>Pentapetalae</taxon>
        <taxon>rosids</taxon>
        <taxon>fabids</taxon>
        <taxon>Malpighiales</taxon>
        <taxon>Linaceae</taxon>
        <taxon>Linum</taxon>
    </lineage>
</organism>
<feature type="domain" description="F-box" evidence="1">
    <location>
        <begin position="4"/>
        <end position="51"/>
    </location>
</feature>
<accession>A0AAV2GH55</accession>
<dbReference type="AlphaFoldDB" id="A0AAV2GH55"/>
<protein>
    <recommendedName>
        <fullName evidence="1">F-box domain-containing protein</fullName>
    </recommendedName>
</protein>
<dbReference type="Proteomes" id="UP001497516">
    <property type="component" value="Chromosome 8"/>
</dbReference>
<reference evidence="2 3" key="1">
    <citation type="submission" date="2024-04" db="EMBL/GenBank/DDBJ databases">
        <authorList>
            <person name="Fracassetti M."/>
        </authorList>
    </citation>
    <scope>NUCLEOTIDE SEQUENCE [LARGE SCALE GENOMIC DNA]</scope>
</reference>
<evidence type="ECO:0000259" key="1">
    <source>
        <dbReference type="PROSITE" id="PS50181"/>
    </source>
</evidence>
<dbReference type="EMBL" id="OZ034821">
    <property type="protein sequence ID" value="CAL1409587.1"/>
    <property type="molecule type" value="Genomic_DNA"/>
</dbReference>